<gene>
    <name evidence="3" type="ORF">JAAARDRAFT_199553</name>
</gene>
<proteinExistence type="predicted"/>
<dbReference type="STRING" id="933084.A0A067P7G3"/>
<evidence type="ECO:0000313" key="4">
    <source>
        <dbReference type="Proteomes" id="UP000027265"/>
    </source>
</evidence>
<evidence type="ECO:0000256" key="1">
    <source>
        <dbReference type="SAM" id="MobiDB-lite"/>
    </source>
</evidence>
<dbReference type="PROSITE" id="PS51257">
    <property type="entry name" value="PROKAR_LIPOPROTEIN"/>
    <property type="match status" value="1"/>
</dbReference>
<evidence type="ECO:0000259" key="2">
    <source>
        <dbReference type="Pfam" id="PF17667"/>
    </source>
</evidence>
<dbReference type="InterPro" id="IPR040976">
    <property type="entry name" value="Pkinase_fungal"/>
</dbReference>
<dbReference type="PANTHER" id="PTHR38248">
    <property type="entry name" value="FUNK1 6"/>
    <property type="match status" value="1"/>
</dbReference>
<dbReference type="Pfam" id="PF17667">
    <property type="entry name" value="Pkinase_fungal"/>
    <property type="match status" value="1"/>
</dbReference>
<dbReference type="InParanoid" id="A0A067P7G3"/>
<protein>
    <recommendedName>
        <fullName evidence="2">Fungal-type protein kinase domain-containing protein</fullName>
    </recommendedName>
</protein>
<feature type="domain" description="Fungal-type protein kinase" evidence="2">
    <location>
        <begin position="183"/>
        <end position="491"/>
    </location>
</feature>
<feature type="region of interest" description="Disordered" evidence="1">
    <location>
        <begin position="725"/>
        <end position="756"/>
    </location>
</feature>
<reference evidence="4" key="1">
    <citation type="journal article" date="2014" name="Proc. Natl. Acad. Sci. U.S.A.">
        <title>Extensive sampling of basidiomycete genomes demonstrates inadequacy of the white-rot/brown-rot paradigm for wood decay fungi.</title>
        <authorList>
            <person name="Riley R."/>
            <person name="Salamov A.A."/>
            <person name="Brown D.W."/>
            <person name="Nagy L.G."/>
            <person name="Floudas D."/>
            <person name="Held B.W."/>
            <person name="Levasseur A."/>
            <person name="Lombard V."/>
            <person name="Morin E."/>
            <person name="Otillar R."/>
            <person name="Lindquist E.A."/>
            <person name="Sun H."/>
            <person name="LaButti K.M."/>
            <person name="Schmutz J."/>
            <person name="Jabbour D."/>
            <person name="Luo H."/>
            <person name="Baker S.E."/>
            <person name="Pisabarro A.G."/>
            <person name="Walton J.D."/>
            <person name="Blanchette R.A."/>
            <person name="Henrissat B."/>
            <person name="Martin F."/>
            <person name="Cullen D."/>
            <person name="Hibbett D.S."/>
            <person name="Grigoriev I.V."/>
        </authorList>
    </citation>
    <scope>NUCLEOTIDE SEQUENCE [LARGE SCALE GENOMIC DNA]</scope>
    <source>
        <strain evidence="4">MUCL 33604</strain>
    </source>
</reference>
<sequence length="756" mass="85744">MKRSHDETITQSLEGLPPHCSFASCEDQCRVLERLSEEDRRTLLYTTRGPRIHEITACLNSLDLKSPAYDHISGFMNHAFGLDDEFIASVVEEVKRLDLLRMSDDGLKATWTNFPRDPTSPEEIFPAFVQLSTAVTTVCCRLRGKPVGISWHDIRGDGNRPPPDSAPEATFRPEVVATIPNESSRSNDTDWWLSVLAPITVTHPQNPEKAVVDLLRHIRQVFQSQANRRFVYGILVAKTKIQVWLVDHSTPLMSSPFDIHENPAEFIQLVAGLTTSPDHILGWDTSMRLSSVQSLYPSKHIVWEVSMPGADRTDEEFILFHQTFMTVKGILFGRATRIWKAWRKSELTKPAYQRKVYIMKDTWTALTDIEGETVAKIGSCEGVGRVYSARTVINPDTGGYDTTHHPVRLCIVDEESSSSIDLSLYAHWRANHYSGYLRKTWLPVRRPLGYCWPSLPELRHYRLLLEDYGLPLTKFTNLLELVGAFQDLVAAPAPHRAIFIDLELAFRFRKDKRYPRYDGPLNGTDIYDSAEGSTDERVVDVSLDESPQGSAIPIFLSPIHELESIFWVLCHLTIERLGPCMYRGFPEEFMEMAKQLWEPEDSSEAGEIKLDILTDEGAFQSYILDCMAPYFEPVKPILAQLRSILYAGYKERSLNGFKDPQLVTALHIQFMDALAKGEAAIRAHGHPMDEEEPYRSQSDREVMRRHADWIYDPIDYQASGLKIESGEQDKGSLRDVTNNGVEASESGGKAKKVRIG</sequence>
<dbReference type="OrthoDB" id="3185297at2759"/>
<dbReference type="EMBL" id="KL197754">
    <property type="protein sequence ID" value="KDQ50848.1"/>
    <property type="molecule type" value="Genomic_DNA"/>
</dbReference>
<dbReference type="AlphaFoldDB" id="A0A067P7G3"/>
<name>A0A067P7G3_9AGAM</name>
<accession>A0A067P7G3</accession>
<organism evidence="3 4">
    <name type="scientific">Jaapia argillacea MUCL 33604</name>
    <dbReference type="NCBI Taxonomy" id="933084"/>
    <lineage>
        <taxon>Eukaryota</taxon>
        <taxon>Fungi</taxon>
        <taxon>Dikarya</taxon>
        <taxon>Basidiomycota</taxon>
        <taxon>Agaricomycotina</taxon>
        <taxon>Agaricomycetes</taxon>
        <taxon>Agaricomycetidae</taxon>
        <taxon>Jaapiales</taxon>
        <taxon>Jaapiaceae</taxon>
        <taxon>Jaapia</taxon>
    </lineage>
</organism>
<dbReference type="PANTHER" id="PTHR38248:SF2">
    <property type="entry name" value="FUNK1 11"/>
    <property type="match status" value="1"/>
</dbReference>
<evidence type="ECO:0000313" key="3">
    <source>
        <dbReference type="EMBL" id="KDQ50848.1"/>
    </source>
</evidence>
<dbReference type="Proteomes" id="UP000027265">
    <property type="component" value="Unassembled WGS sequence"/>
</dbReference>
<dbReference type="HOGENOM" id="CLU_012483_0_0_1"/>
<keyword evidence="4" id="KW-1185">Reference proteome</keyword>